<accession>A0ABQ5MGI7</accession>
<dbReference type="EMBL" id="BRVO01000001">
    <property type="protein sequence ID" value="GLB48533.1"/>
    <property type="molecule type" value="Genomic_DNA"/>
</dbReference>
<dbReference type="Gene3D" id="1.20.910.10">
    <property type="entry name" value="Heme oxygenase-like"/>
    <property type="match status" value="1"/>
</dbReference>
<dbReference type="RefSeq" id="WP_281764168.1">
    <property type="nucleotide sequence ID" value="NZ_BRVO01000001.1"/>
</dbReference>
<name>A0ABQ5MGI7_9FLAO</name>
<comment type="caution">
    <text evidence="1">The sequence shown here is derived from an EMBL/GenBank/DDBJ whole genome shotgun (WGS) entry which is preliminary data.</text>
</comment>
<sequence length="259" mass="29801">MIAKLNESISSHRNRLLNHKLYKKIVTPADLKIFLEHHVYAVWDFMSLLKALQQQLTCTTTPWLPYGNPETRYLINEIVLAEETDINKEGKRQSHYEMYLDAMIECGANTTPVKDFLGALANGTSIQDAIANSTLEESIKQFLKFTFDVIDEGKPHKIAAAFTFGREDLIPDMFTAILKEMQLHFPELNIEKLVYYFDRHIELDEDEHGPMALQMVSELCGTDETKWKEATEISIDALEVRIKLWDGIYNNIISEQTTV</sequence>
<keyword evidence="2" id="KW-1185">Reference proteome</keyword>
<protein>
    <recommendedName>
        <fullName evidence="3">DUF3050 domain-containing protein</fullName>
    </recommendedName>
</protein>
<dbReference type="Pfam" id="PF11251">
    <property type="entry name" value="DUF3050"/>
    <property type="match status" value="1"/>
</dbReference>
<dbReference type="SUPFAM" id="SSF48613">
    <property type="entry name" value="Heme oxygenase-like"/>
    <property type="match status" value="1"/>
</dbReference>
<evidence type="ECO:0008006" key="3">
    <source>
        <dbReference type="Google" id="ProtNLM"/>
    </source>
</evidence>
<proteinExistence type="predicted"/>
<evidence type="ECO:0000313" key="1">
    <source>
        <dbReference type="EMBL" id="GLB48533.1"/>
    </source>
</evidence>
<organism evidence="1 2">
    <name type="scientific">Neptunitalea lumnitzerae</name>
    <dbReference type="NCBI Taxonomy" id="2965509"/>
    <lineage>
        <taxon>Bacteria</taxon>
        <taxon>Pseudomonadati</taxon>
        <taxon>Bacteroidota</taxon>
        <taxon>Flavobacteriia</taxon>
        <taxon>Flavobacteriales</taxon>
        <taxon>Flavobacteriaceae</taxon>
        <taxon>Neptunitalea</taxon>
    </lineage>
</organism>
<reference evidence="1" key="1">
    <citation type="submission" date="2022-07" db="EMBL/GenBank/DDBJ databases">
        <title>Taxonomy of Novel Oxalotrophic and Methylotrophic Bacteria.</title>
        <authorList>
            <person name="Sahin N."/>
            <person name="Tani A."/>
        </authorList>
    </citation>
    <scope>NUCLEOTIDE SEQUENCE</scope>
    <source>
        <strain evidence="1">Y10</strain>
    </source>
</reference>
<gene>
    <name evidence="1" type="ORF">Y10_09010</name>
</gene>
<evidence type="ECO:0000313" key="2">
    <source>
        <dbReference type="Proteomes" id="UP001143543"/>
    </source>
</evidence>
<dbReference type="InterPro" id="IPR016084">
    <property type="entry name" value="Haem_Oase-like_multi-hlx"/>
</dbReference>
<dbReference type="Proteomes" id="UP001143543">
    <property type="component" value="Unassembled WGS sequence"/>
</dbReference>
<dbReference type="InterPro" id="IPR024423">
    <property type="entry name" value="DUF3050"/>
</dbReference>